<proteinExistence type="predicted"/>
<sequence>MKGGGYKGGRNGGRGIRKRKRGQGRKGGRKGGWALNLISGFAVAVAFFSLSVAFSCFVFVEGFFPWHRMPTGQELAISQHKIEKIHQFELFSLYSIFPRFSSFLVWYLLCFMLVFLLQVPMSCQ</sequence>
<gene>
    <name evidence="3" type="ORF">B0T21DRAFT_200915</name>
</gene>
<evidence type="ECO:0000313" key="4">
    <source>
        <dbReference type="Proteomes" id="UP001172159"/>
    </source>
</evidence>
<feature type="transmembrane region" description="Helical" evidence="2">
    <location>
        <begin position="33"/>
        <end position="60"/>
    </location>
</feature>
<keyword evidence="2" id="KW-0812">Transmembrane</keyword>
<name>A0AA40BEG8_9PEZI</name>
<dbReference type="AlphaFoldDB" id="A0AA40BEG8"/>
<dbReference type="Proteomes" id="UP001172159">
    <property type="component" value="Unassembled WGS sequence"/>
</dbReference>
<feature type="transmembrane region" description="Helical" evidence="2">
    <location>
        <begin position="100"/>
        <end position="119"/>
    </location>
</feature>
<protein>
    <submittedName>
        <fullName evidence="3">Uncharacterized protein</fullName>
    </submittedName>
</protein>
<accession>A0AA40BEG8</accession>
<dbReference type="EMBL" id="JAUKTV010000008">
    <property type="protein sequence ID" value="KAK0732767.1"/>
    <property type="molecule type" value="Genomic_DNA"/>
</dbReference>
<feature type="compositionally biased region" description="Basic residues" evidence="1">
    <location>
        <begin position="15"/>
        <end position="29"/>
    </location>
</feature>
<keyword evidence="2" id="KW-0472">Membrane</keyword>
<keyword evidence="4" id="KW-1185">Reference proteome</keyword>
<evidence type="ECO:0000256" key="1">
    <source>
        <dbReference type="SAM" id="MobiDB-lite"/>
    </source>
</evidence>
<comment type="caution">
    <text evidence="3">The sequence shown here is derived from an EMBL/GenBank/DDBJ whole genome shotgun (WGS) entry which is preliminary data.</text>
</comment>
<evidence type="ECO:0000313" key="3">
    <source>
        <dbReference type="EMBL" id="KAK0732767.1"/>
    </source>
</evidence>
<feature type="region of interest" description="Disordered" evidence="1">
    <location>
        <begin position="1"/>
        <end position="32"/>
    </location>
</feature>
<feature type="compositionally biased region" description="Gly residues" evidence="1">
    <location>
        <begin position="1"/>
        <end position="14"/>
    </location>
</feature>
<evidence type="ECO:0000256" key="2">
    <source>
        <dbReference type="SAM" id="Phobius"/>
    </source>
</evidence>
<organism evidence="3 4">
    <name type="scientific">Apiosordaria backusii</name>
    <dbReference type="NCBI Taxonomy" id="314023"/>
    <lineage>
        <taxon>Eukaryota</taxon>
        <taxon>Fungi</taxon>
        <taxon>Dikarya</taxon>
        <taxon>Ascomycota</taxon>
        <taxon>Pezizomycotina</taxon>
        <taxon>Sordariomycetes</taxon>
        <taxon>Sordariomycetidae</taxon>
        <taxon>Sordariales</taxon>
        <taxon>Lasiosphaeriaceae</taxon>
        <taxon>Apiosordaria</taxon>
    </lineage>
</organism>
<reference evidence="3" key="1">
    <citation type="submission" date="2023-06" db="EMBL/GenBank/DDBJ databases">
        <title>Genome-scale phylogeny and comparative genomics of the fungal order Sordariales.</title>
        <authorList>
            <consortium name="Lawrence Berkeley National Laboratory"/>
            <person name="Hensen N."/>
            <person name="Bonometti L."/>
            <person name="Westerberg I."/>
            <person name="Brannstrom I.O."/>
            <person name="Guillou S."/>
            <person name="Cros-Aarteil S."/>
            <person name="Calhoun S."/>
            <person name="Haridas S."/>
            <person name="Kuo A."/>
            <person name="Mondo S."/>
            <person name="Pangilinan J."/>
            <person name="Riley R."/>
            <person name="Labutti K."/>
            <person name="Andreopoulos B."/>
            <person name="Lipzen A."/>
            <person name="Chen C."/>
            <person name="Yanf M."/>
            <person name="Daum C."/>
            <person name="Ng V."/>
            <person name="Clum A."/>
            <person name="Steindorff A."/>
            <person name="Ohm R."/>
            <person name="Martin F."/>
            <person name="Silar P."/>
            <person name="Natvig D."/>
            <person name="Lalanne C."/>
            <person name="Gautier V."/>
            <person name="Ament-Velasquez S.L."/>
            <person name="Kruys A."/>
            <person name="Hutchinson M.I."/>
            <person name="Powell A.J."/>
            <person name="Barry K."/>
            <person name="Miller A.N."/>
            <person name="Grigoriev I.V."/>
            <person name="Debuchy R."/>
            <person name="Gladieux P."/>
            <person name="Thoren M.H."/>
            <person name="Johannesson H."/>
        </authorList>
    </citation>
    <scope>NUCLEOTIDE SEQUENCE</scope>
    <source>
        <strain evidence="3">CBS 540.89</strain>
    </source>
</reference>
<keyword evidence="2" id="KW-1133">Transmembrane helix</keyword>